<protein>
    <submittedName>
        <fullName evidence="1">Uncharacterized protein</fullName>
    </submittedName>
</protein>
<reference evidence="1 2" key="1">
    <citation type="submission" date="2017-05" db="EMBL/GenBank/DDBJ databases">
        <authorList>
            <person name="Varghese N."/>
            <person name="Submissions S."/>
        </authorList>
    </citation>
    <scope>NUCLEOTIDE SEQUENCE [LARGE SCALE GENOMIC DNA]</scope>
    <source>
        <strain evidence="1 2">DSM 29982</strain>
    </source>
</reference>
<sequence>MPAFFFSNNINMKVIKLNQLEQFKCVPRQYPNSTDELSVKLKNELTNAMIDLVFTFSVSASYLNIVITDVPADFESGNRYEITISNITNNNDLVYLGKMLVVDDNTDVQNYEYKQQSNSRYEF</sequence>
<gene>
    <name evidence="1" type="ORF">SAMN06265220_10163</name>
</gene>
<evidence type="ECO:0000313" key="1">
    <source>
        <dbReference type="EMBL" id="SMO33200.1"/>
    </source>
</evidence>
<proteinExistence type="predicted"/>
<organism evidence="1 2">
    <name type="scientific">Flavobacterium nitrogenifigens</name>
    <dbReference type="NCBI Taxonomy" id="1617283"/>
    <lineage>
        <taxon>Bacteria</taxon>
        <taxon>Pseudomonadati</taxon>
        <taxon>Bacteroidota</taxon>
        <taxon>Flavobacteriia</taxon>
        <taxon>Flavobacteriales</taxon>
        <taxon>Flavobacteriaceae</taxon>
        <taxon>Flavobacterium</taxon>
    </lineage>
</organism>
<accession>A0A521AER0</accession>
<dbReference type="AlphaFoldDB" id="A0A521AER0"/>
<dbReference type="Proteomes" id="UP000319267">
    <property type="component" value="Unassembled WGS sequence"/>
</dbReference>
<dbReference type="EMBL" id="FXTQ01000001">
    <property type="protein sequence ID" value="SMO33200.1"/>
    <property type="molecule type" value="Genomic_DNA"/>
</dbReference>
<keyword evidence="2" id="KW-1185">Reference proteome</keyword>
<name>A0A521AER0_9FLAO</name>
<evidence type="ECO:0000313" key="2">
    <source>
        <dbReference type="Proteomes" id="UP000319267"/>
    </source>
</evidence>